<dbReference type="InterPro" id="IPR013761">
    <property type="entry name" value="SAM/pointed_sf"/>
</dbReference>
<proteinExistence type="evidence at transcript level"/>
<dbReference type="Gene3D" id="1.10.150.50">
    <property type="entry name" value="Transcription Factor, Ets-1"/>
    <property type="match status" value="1"/>
</dbReference>
<dbReference type="Pfam" id="PF09246">
    <property type="entry name" value="PHAT"/>
    <property type="match status" value="1"/>
</dbReference>
<dbReference type="InterPro" id="IPR037093">
    <property type="entry name" value="PHAT_dom_sf"/>
</dbReference>
<reference evidence="6" key="1">
    <citation type="journal article" date="2015" name="J. Med. Entomol.">
        <title>A Deep Insight Into the Sialotranscriptome of the Chagas Disease Vector, Panstrongylus megistus (Hemiptera: Heteroptera).</title>
        <authorList>
            <person name="Ribeiro J.M."/>
            <person name="Schwarz A."/>
            <person name="Francischetti I.M."/>
        </authorList>
    </citation>
    <scope>NUCLEOTIDE SEQUENCE</scope>
    <source>
        <tissue evidence="6">Salivary glands</tissue>
    </source>
</reference>
<evidence type="ECO:0000256" key="2">
    <source>
        <dbReference type="ARBA" id="ARBA00022490"/>
    </source>
</evidence>
<feature type="region of interest" description="Disordered" evidence="3">
    <location>
        <begin position="500"/>
        <end position="519"/>
    </location>
</feature>
<dbReference type="GO" id="GO:0003729">
    <property type="term" value="F:mRNA binding"/>
    <property type="evidence" value="ECO:0007669"/>
    <property type="project" value="TreeGrafter"/>
</dbReference>
<feature type="region of interest" description="Disordered" evidence="3">
    <location>
        <begin position="152"/>
        <end position="175"/>
    </location>
</feature>
<dbReference type="GO" id="GO:0000289">
    <property type="term" value="P:nuclear-transcribed mRNA poly(A) tail shortening"/>
    <property type="evidence" value="ECO:0007669"/>
    <property type="project" value="TreeGrafter"/>
</dbReference>
<feature type="region of interest" description="Disordered" evidence="3">
    <location>
        <begin position="187"/>
        <end position="221"/>
    </location>
</feature>
<feature type="compositionally biased region" description="Low complexity" evidence="3">
    <location>
        <begin position="203"/>
        <end position="215"/>
    </location>
</feature>
<dbReference type="InterPro" id="IPR050897">
    <property type="entry name" value="SMAUG/VTS1_RNA-bind"/>
</dbReference>
<dbReference type="EMBL" id="GBGD01001163">
    <property type="protein sequence ID" value="JAC87726.1"/>
    <property type="molecule type" value="mRNA"/>
</dbReference>
<protein>
    <submittedName>
        <fullName evidence="6">Putative rna-binding protein involved in translational regulation</fullName>
    </submittedName>
</protein>
<name>A0A069DV84_9HEMI</name>
<evidence type="ECO:0000256" key="3">
    <source>
        <dbReference type="SAM" id="MobiDB-lite"/>
    </source>
</evidence>
<evidence type="ECO:0000259" key="5">
    <source>
        <dbReference type="Pfam" id="PF26034"/>
    </source>
</evidence>
<accession>A0A069DV84</accession>
<evidence type="ECO:0000259" key="4">
    <source>
        <dbReference type="Pfam" id="PF09246"/>
    </source>
</evidence>
<dbReference type="InterPro" id="IPR015327">
    <property type="entry name" value="PHAT_dom"/>
</dbReference>
<evidence type="ECO:0000256" key="1">
    <source>
        <dbReference type="ARBA" id="ARBA00004496"/>
    </source>
</evidence>
<dbReference type="GO" id="GO:0030371">
    <property type="term" value="F:translation repressor activity"/>
    <property type="evidence" value="ECO:0007669"/>
    <property type="project" value="InterPro"/>
</dbReference>
<feature type="region of interest" description="Disordered" evidence="3">
    <location>
        <begin position="419"/>
        <end position="439"/>
    </location>
</feature>
<keyword evidence="2" id="KW-0963">Cytoplasm</keyword>
<comment type="subcellular location">
    <subcellularLocation>
        <location evidence="1">Cytoplasm</location>
    </subcellularLocation>
</comment>
<dbReference type="InterPro" id="IPR058599">
    <property type="entry name" value="PHAT_Smg/ZCCHC2-like"/>
</dbReference>
<dbReference type="PANTHER" id="PTHR12515">
    <property type="entry name" value="STERILE ALPHA MOTIF DOMAIN CONTAINING PROTEIN 4-RELATED"/>
    <property type="match status" value="1"/>
</dbReference>
<organism evidence="6">
    <name type="scientific">Panstrongylus megistus</name>
    <dbReference type="NCBI Taxonomy" id="65343"/>
    <lineage>
        <taxon>Eukaryota</taxon>
        <taxon>Metazoa</taxon>
        <taxon>Ecdysozoa</taxon>
        <taxon>Arthropoda</taxon>
        <taxon>Hexapoda</taxon>
        <taxon>Insecta</taxon>
        <taxon>Pterygota</taxon>
        <taxon>Neoptera</taxon>
        <taxon>Paraneoptera</taxon>
        <taxon>Hemiptera</taxon>
        <taxon>Heteroptera</taxon>
        <taxon>Panheteroptera</taxon>
        <taxon>Cimicomorpha</taxon>
        <taxon>Reduviidae</taxon>
        <taxon>Triatominae</taxon>
        <taxon>Panstrongylus</taxon>
    </lineage>
</organism>
<sequence length="519" mass="57176">MFQAQLNTMVMWFDQWSESGQTVALFKMLTRLAPTQARFVSIALEHSLTECAELALREQEANNPGFVSGLLSETEEVAMTQTLIHLPLLRPGNSETRAIYLALVPALLAYSMETGTLVEEARQLLSYVLIHPALREDRRIFEPWRRSLGEKIMAGTSKPPATPNTEWSSQDDLSSVGAGSIPGKARRFSLSSEQPAVPPPLSPQSSQASSGSGSETHLDLAGDLTPHMRDVKNWLKSLRLHKYWHLLCQLSYEQILSLTEENFDSVLDTIGGGQVTQGARRKIILSIVKLRERAVLLDSLEQDVMSGGHLLTAMDELKQLLATPIKAYHEEEHPSYDDIPSRFTRVLGKICTQLMVGGRGWGGGGTASNTGVDEHASWVFLGLLETTLHHDAFSQQQKKRINSWCLQIGQILRRAEDSGRTMSSKVVLTPPPLSLSPRPQPALNLFKSRNDPVIGVCRGGDIRSSRSTEIVNSSGDMGNGGAETEIDSRLESLCLSMTEHALGSPSDNEDKRYKACTHN</sequence>
<feature type="compositionally biased region" description="Polar residues" evidence="3">
    <location>
        <begin position="163"/>
        <end position="173"/>
    </location>
</feature>
<dbReference type="SUPFAM" id="SSF47769">
    <property type="entry name" value="SAM/Pointed domain"/>
    <property type="match status" value="1"/>
</dbReference>
<feature type="domain" description="Smaug PHAT analogous topology" evidence="4">
    <location>
        <begin position="293"/>
        <end position="395"/>
    </location>
</feature>
<feature type="domain" description="SMAUG/ZCCHC2-like PHAT" evidence="5">
    <location>
        <begin position="57"/>
        <end position="151"/>
    </location>
</feature>
<dbReference type="PANTHER" id="PTHR12515:SF5">
    <property type="entry name" value="PROTEIN SMAUG"/>
    <property type="match status" value="1"/>
</dbReference>
<dbReference type="AlphaFoldDB" id="A0A069DV84"/>
<dbReference type="Pfam" id="PF26034">
    <property type="entry name" value="PHAT_SMAUG"/>
    <property type="match status" value="1"/>
</dbReference>
<dbReference type="Gene3D" id="1.25.40.170">
    <property type="entry name" value="Smaug, PHAT domain"/>
    <property type="match status" value="1"/>
</dbReference>
<feature type="compositionally biased region" description="Pro residues" evidence="3">
    <location>
        <begin position="429"/>
        <end position="439"/>
    </location>
</feature>
<dbReference type="GO" id="GO:0006355">
    <property type="term" value="P:regulation of DNA-templated transcription"/>
    <property type="evidence" value="ECO:0007669"/>
    <property type="project" value="InterPro"/>
</dbReference>
<dbReference type="GO" id="GO:0000932">
    <property type="term" value="C:P-body"/>
    <property type="evidence" value="ECO:0007669"/>
    <property type="project" value="TreeGrafter"/>
</dbReference>
<evidence type="ECO:0000313" key="6">
    <source>
        <dbReference type="EMBL" id="JAC87726.1"/>
    </source>
</evidence>